<evidence type="ECO:0000313" key="2">
    <source>
        <dbReference type="EMBL" id="KAK1384261.1"/>
    </source>
</evidence>
<dbReference type="EMBL" id="JAUIZM010000005">
    <property type="protein sequence ID" value="KAK1384261.1"/>
    <property type="molecule type" value="Genomic_DNA"/>
</dbReference>
<name>A0AAD8IEZ9_9APIA</name>
<accession>A0AAD8IEZ9</accession>
<organism evidence="2 3">
    <name type="scientific">Heracleum sosnowskyi</name>
    <dbReference type="NCBI Taxonomy" id="360622"/>
    <lineage>
        <taxon>Eukaryota</taxon>
        <taxon>Viridiplantae</taxon>
        <taxon>Streptophyta</taxon>
        <taxon>Embryophyta</taxon>
        <taxon>Tracheophyta</taxon>
        <taxon>Spermatophyta</taxon>
        <taxon>Magnoliopsida</taxon>
        <taxon>eudicotyledons</taxon>
        <taxon>Gunneridae</taxon>
        <taxon>Pentapetalae</taxon>
        <taxon>asterids</taxon>
        <taxon>campanulids</taxon>
        <taxon>Apiales</taxon>
        <taxon>Apiaceae</taxon>
        <taxon>Apioideae</taxon>
        <taxon>apioid superclade</taxon>
        <taxon>Tordylieae</taxon>
        <taxon>Tordyliinae</taxon>
        <taxon>Heracleum</taxon>
    </lineage>
</organism>
<dbReference type="Proteomes" id="UP001237642">
    <property type="component" value="Unassembled WGS sequence"/>
</dbReference>
<proteinExistence type="predicted"/>
<gene>
    <name evidence="2" type="ORF">POM88_021996</name>
</gene>
<dbReference type="AlphaFoldDB" id="A0AAD8IEZ9"/>
<evidence type="ECO:0000256" key="1">
    <source>
        <dbReference type="SAM" id="SignalP"/>
    </source>
</evidence>
<feature type="chain" id="PRO_5042060794" evidence="1">
    <location>
        <begin position="17"/>
        <end position="200"/>
    </location>
</feature>
<sequence>MVTLYASLLYFTYISALGPRADMSYCIYALARRLSRTHNWASIEAVDSTFQEKLVNFVKTKGHMLNMVHFKDDSGPHGLWEGESVICIRRLRYLAQICIKSSRPEAAENSVGSSRLAQELFERCLDTRKMLLSEDPYSVGITAEILVFAVKKIVFTVHHYFYCSQLPKHLPPPVNHFCHCLDTKRPPEIHPLPNRQLPNP</sequence>
<protein>
    <submittedName>
        <fullName evidence="2">Uncharacterized protein</fullName>
    </submittedName>
</protein>
<comment type="caution">
    <text evidence="2">The sequence shown here is derived from an EMBL/GenBank/DDBJ whole genome shotgun (WGS) entry which is preliminary data.</text>
</comment>
<reference evidence="2" key="2">
    <citation type="submission" date="2023-05" db="EMBL/GenBank/DDBJ databases">
        <authorList>
            <person name="Schelkunov M.I."/>
        </authorList>
    </citation>
    <scope>NUCLEOTIDE SEQUENCE</scope>
    <source>
        <strain evidence="2">Hsosn_3</strain>
        <tissue evidence="2">Leaf</tissue>
    </source>
</reference>
<reference evidence="2" key="1">
    <citation type="submission" date="2023-02" db="EMBL/GenBank/DDBJ databases">
        <title>Genome of toxic invasive species Heracleum sosnowskyi carries increased number of genes despite the absence of recent whole-genome duplications.</title>
        <authorList>
            <person name="Schelkunov M."/>
            <person name="Shtratnikova V."/>
            <person name="Makarenko M."/>
            <person name="Klepikova A."/>
            <person name="Omelchenko D."/>
            <person name="Novikova G."/>
            <person name="Obukhova E."/>
            <person name="Bogdanov V."/>
            <person name="Penin A."/>
            <person name="Logacheva M."/>
        </authorList>
    </citation>
    <scope>NUCLEOTIDE SEQUENCE</scope>
    <source>
        <strain evidence="2">Hsosn_3</strain>
        <tissue evidence="2">Leaf</tissue>
    </source>
</reference>
<feature type="signal peptide" evidence="1">
    <location>
        <begin position="1"/>
        <end position="16"/>
    </location>
</feature>
<keyword evidence="1" id="KW-0732">Signal</keyword>
<evidence type="ECO:0000313" key="3">
    <source>
        <dbReference type="Proteomes" id="UP001237642"/>
    </source>
</evidence>
<keyword evidence="3" id="KW-1185">Reference proteome</keyword>